<gene>
    <name evidence="1" type="ORF">KS407_00205</name>
</gene>
<keyword evidence="2" id="KW-1185">Reference proteome</keyword>
<proteinExistence type="predicted"/>
<name>A0ABS6JNM0_9BACI</name>
<dbReference type="Proteomes" id="UP000790580">
    <property type="component" value="Unassembled WGS sequence"/>
</dbReference>
<evidence type="ECO:0000313" key="2">
    <source>
        <dbReference type="Proteomes" id="UP000790580"/>
    </source>
</evidence>
<protein>
    <submittedName>
        <fullName evidence="1">YfhE family protein</fullName>
    </submittedName>
</protein>
<accession>A0ABS6JNM0</accession>
<organism evidence="1 2">
    <name type="scientific">Evansella alkalicola</name>
    <dbReference type="NCBI Taxonomy" id="745819"/>
    <lineage>
        <taxon>Bacteria</taxon>
        <taxon>Bacillati</taxon>
        <taxon>Bacillota</taxon>
        <taxon>Bacilli</taxon>
        <taxon>Bacillales</taxon>
        <taxon>Bacillaceae</taxon>
        <taxon>Evansella</taxon>
    </lineage>
</organism>
<dbReference type="InterPro" id="IPR025437">
    <property type="entry name" value="YfhE-like"/>
</dbReference>
<dbReference type="RefSeq" id="WP_088077716.1">
    <property type="nucleotide sequence ID" value="NZ_JAHQCR010000004.1"/>
</dbReference>
<dbReference type="EMBL" id="JAHQCR010000004">
    <property type="protein sequence ID" value="MBU9719857.1"/>
    <property type="molecule type" value="Genomic_DNA"/>
</dbReference>
<sequence>MESKKRRTKEEHRTINKTQEVLYQSDFKAADREYQRAKGNGANL</sequence>
<evidence type="ECO:0000313" key="1">
    <source>
        <dbReference type="EMBL" id="MBU9719857.1"/>
    </source>
</evidence>
<reference evidence="1 2" key="1">
    <citation type="submission" date="2021-06" db="EMBL/GenBank/DDBJ databases">
        <title>Bacillus sp. RD4P76, an endophyte from a halophyte.</title>
        <authorList>
            <person name="Sun J.-Q."/>
        </authorList>
    </citation>
    <scope>NUCLEOTIDE SEQUENCE [LARGE SCALE GENOMIC DNA]</scope>
    <source>
        <strain evidence="1 2">JCM 17098</strain>
    </source>
</reference>
<dbReference type="Pfam" id="PF14152">
    <property type="entry name" value="YfhE"/>
    <property type="match status" value="1"/>
</dbReference>
<comment type="caution">
    <text evidence="1">The sequence shown here is derived from an EMBL/GenBank/DDBJ whole genome shotgun (WGS) entry which is preliminary data.</text>
</comment>